<comment type="caution">
    <text evidence="1">The sequence shown here is derived from an EMBL/GenBank/DDBJ whole genome shotgun (WGS) entry which is preliminary data.</text>
</comment>
<sequence>MKYEVGNAGYPYLFRYRPDTKYTLDEIKNNIALRFFIQFYNIRHNDV</sequence>
<dbReference type="Proteomes" id="UP000290608">
    <property type="component" value="Unassembled WGS sequence"/>
</dbReference>
<name>A0A4Q0PNM4_9FLAO</name>
<gene>
    <name evidence="1" type="ORF">DSL99_2035</name>
</gene>
<dbReference type="EMBL" id="QOVL01000008">
    <property type="protein sequence ID" value="RXG29977.1"/>
    <property type="molecule type" value="Genomic_DNA"/>
</dbReference>
<evidence type="ECO:0000313" key="1">
    <source>
        <dbReference type="EMBL" id="RXG29977.1"/>
    </source>
</evidence>
<reference evidence="1 2" key="1">
    <citation type="submission" date="2018-07" db="EMBL/GenBank/DDBJ databases">
        <title>Leeuwenhoekiella genomics.</title>
        <authorList>
            <person name="Tahon G."/>
            <person name="Willems A."/>
        </authorList>
    </citation>
    <scope>NUCLEOTIDE SEQUENCE [LARGE SCALE GENOMIC DNA]</scope>
    <source>
        <strain evidence="1 2">LMG 1345</strain>
    </source>
</reference>
<protein>
    <submittedName>
        <fullName evidence="1">Uncharacterized protein</fullName>
    </submittedName>
</protein>
<organism evidence="1 2">
    <name type="scientific">Leeuwenhoekiella marinoflava</name>
    <dbReference type="NCBI Taxonomy" id="988"/>
    <lineage>
        <taxon>Bacteria</taxon>
        <taxon>Pseudomonadati</taxon>
        <taxon>Bacteroidota</taxon>
        <taxon>Flavobacteriia</taxon>
        <taxon>Flavobacteriales</taxon>
        <taxon>Flavobacteriaceae</taxon>
        <taxon>Leeuwenhoekiella</taxon>
    </lineage>
</organism>
<dbReference type="STRING" id="1122159.SAMN02745246_02001"/>
<accession>A0A4Q0PNM4</accession>
<proteinExistence type="predicted"/>
<evidence type="ECO:0000313" key="2">
    <source>
        <dbReference type="Proteomes" id="UP000290608"/>
    </source>
</evidence>
<dbReference type="AlphaFoldDB" id="A0A4Q0PNM4"/>